<dbReference type="Pfam" id="PF13181">
    <property type="entry name" value="TPR_8"/>
    <property type="match status" value="1"/>
</dbReference>
<evidence type="ECO:0000256" key="7">
    <source>
        <dbReference type="ARBA" id="ARBA00023136"/>
    </source>
</evidence>
<feature type="transmembrane region" description="Helical" evidence="9">
    <location>
        <begin position="75"/>
        <end position="92"/>
    </location>
</feature>
<dbReference type="SMART" id="SM00028">
    <property type="entry name" value="TPR"/>
    <property type="match status" value="5"/>
</dbReference>
<feature type="repeat" description="TPR" evidence="8">
    <location>
        <begin position="464"/>
        <end position="497"/>
    </location>
</feature>
<dbReference type="SUPFAM" id="SSF48452">
    <property type="entry name" value="TPR-like"/>
    <property type="match status" value="1"/>
</dbReference>
<gene>
    <name evidence="11" type="ORF">ENX07_07120</name>
</gene>
<organism evidence="11">
    <name type="scientific">candidate division WOR-3 bacterium</name>
    <dbReference type="NCBI Taxonomy" id="2052148"/>
    <lineage>
        <taxon>Bacteria</taxon>
        <taxon>Bacteria division WOR-3</taxon>
    </lineage>
</organism>
<sequence>MDPLYHHQMAISILTGGWLSEGCFFRAPLYPYFLALLYKIFGVNLLIPRIGQAIIGSFSCLLVYHLGKKVFSKKVGLIAGLVSAFYPLLIYFDGELLLTNLLIFLLLLAFYLLLNGRMFLSGLFFGLSAITRPNILLFLFLFLLINLRNRKKVFPFFLGVILPIIPVALRNYIKGKDIVLIAWQGGINFYIGNNPESDGITAIIPNTRGSWWGGFYDARRIAEEEMKRELKPSEIDRFWLKKGIEFILKNPKKAFLLFLKKTYLFFNGYEISNNRDIYLFSRFTYLKYLIHKLPFFFFPFGLLFPLSLIGIYFSQREKKKEGILYLFLISYSLSFILFFVTARYRMPLIPILIIFASYGGIRLFKERSQSIPFAIFSVAYILFNIDPFRITSPNLGQSYTTIALAKKEAGDDEGAYQLALKAIKEDSLWVEAYNLIGVILTEKNRLVEAKKVFEKSLIINPYLPETYHNLGNLSYAEGEREKAKEFYRTAIRLDPYAARSYNNLGNIYLEEGKMKEALELYEKAYNLEPLFDIALFHSGLVYYYLGEKSKAFSIWKKVLKINPKNKLARLALQELK</sequence>
<keyword evidence="3" id="KW-0328">Glycosyltransferase</keyword>
<evidence type="ECO:0000256" key="6">
    <source>
        <dbReference type="ARBA" id="ARBA00022989"/>
    </source>
</evidence>
<keyword evidence="7 9" id="KW-0472">Membrane</keyword>
<feature type="transmembrane region" description="Helical" evidence="9">
    <location>
        <begin position="322"/>
        <end position="340"/>
    </location>
</feature>
<dbReference type="InterPro" id="IPR050297">
    <property type="entry name" value="LipidA_mod_glycosyltrf_83"/>
</dbReference>
<feature type="repeat" description="TPR" evidence="8">
    <location>
        <begin position="430"/>
        <end position="463"/>
    </location>
</feature>
<evidence type="ECO:0000256" key="3">
    <source>
        <dbReference type="ARBA" id="ARBA00022676"/>
    </source>
</evidence>
<keyword evidence="6 9" id="KW-1133">Transmembrane helix</keyword>
<dbReference type="InterPro" id="IPR019734">
    <property type="entry name" value="TPR_rpt"/>
</dbReference>
<dbReference type="PROSITE" id="PS50293">
    <property type="entry name" value="TPR_REGION"/>
    <property type="match status" value="2"/>
</dbReference>
<dbReference type="Pfam" id="PF13424">
    <property type="entry name" value="TPR_12"/>
    <property type="match status" value="1"/>
</dbReference>
<dbReference type="Gene3D" id="1.25.40.10">
    <property type="entry name" value="Tetratricopeptide repeat domain"/>
    <property type="match status" value="1"/>
</dbReference>
<comment type="subcellular location">
    <subcellularLocation>
        <location evidence="1">Cell membrane</location>
        <topology evidence="1">Multi-pass membrane protein</topology>
    </subcellularLocation>
</comment>
<feature type="repeat" description="TPR" evidence="8">
    <location>
        <begin position="498"/>
        <end position="531"/>
    </location>
</feature>
<dbReference type="PANTHER" id="PTHR33908:SF11">
    <property type="entry name" value="MEMBRANE PROTEIN"/>
    <property type="match status" value="1"/>
</dbReference>
<feature type="transmembrane region" description="Helical" evidence="9">
    <location>
        <begin position="346"/>
        <end position="364"/>
    </location>
</feature>
<comment type="caution">
    <text evidence="11">The sequence shown here is derived from an EMBL/GenBank/DDBJ whole genome shotgun (WGS) entry which is preliminary data.</text>
</comment>
<proteinExistence type="predicted"/>
<dbReference type="InterPro" id="IPR038731">
    <property type="entry name" value="RgtA/B/C-like"/>
</dbReference>
<evidence type="ECO:0000313" key="11">
    <source>
        <dbReference type="EMBL" id="HGE99818.1"/>
    </source>
</evidence>
<feature type="transmembrane region" description="Helical" evidence="9">
    <location>
        <begin position="98"/>
        <end position="116"/>
    </location>
</feature>
<feature type="domain" description="Glycosyltransferase RgtA/B/C/D-like" evidence="10">
    <location>
        <begin position="27"/>
        <end position="165"/>
    </location>
</feature>
<accession>A0A7C3Z3X0</accession>
<evidence type="ECO:0000256" key="1">
    <source>
        <dbReference type="ARBA" id="ARBA00004651"/>
    </source>
</evidence>
<dbReference type="EMBL" id="DTMQ01000042">
    <property type="protein sequence ID" value="HGE99818.1"/>
    <property type="molecule type" value="Genomic_DNA"/>
</dbReference>
<dbReference type="GO" id="GO:0016763">
    <property type="term" value="F:pentosyltransferase activity"/>
    <property type="evidence" value="ECO:0007669"/>
    <property type="project" value="TreeGrafter"/>
</dbReference>
<feature type="repeat" description="TPR" evidence="8">
    <location>
        <begin position="532"/>
        <end position="565"/>
    </location>
</feature>
<dbReference type="PANTHER" id="PTHR33908">
    <property type="entry name" value="MANNOSYLTRANSFERASE YKCB-RELATED"/>
    <property type="match status" value="1"/>
</dbReference>
<feature type="transmembrane region" description="Helical" evidence="9">
    <location>
        <begin position="123"/>
        <end position="147"/>
    </location>
</feature>
<dbReference type="AlphaFoldDB" id="A0A7C3Z3X0"/>
<keyword evidence="8" id="KW-0802">TPR repeat</keyword>
<dbReference type="Pfam" id="PF13174">
    <property type="entry name" value="TPR_6"/>
    <property type="match status" value="1"/>
</dbReference>
<dbReference type="Pfam" id="PF13231">
    <property type="entry name" value="PMT_2"/>
    <property type="match status" value="1"/>
</dbReference>
<evidence type="ECO:0000256" key="2">
    <source>
        <dbReference type="ARBA" id="ARBA00022475"/>
    </source>
</evidence>
<dbReference type="GO" id="GO:0009103">
    <property type="term" value="P:lipopolysaccharide biosynthetic process"/>
    <property type="evidence" value="ECO:0007669"/>
    <property type="project" value="UniProtKB-ARBA"/>
</dbReference>
<keyword evidence="2" id="KW-1003">Cell membrane</keyword>
<feature type="transmembrane region" description="Helical" evidence="9">
    <location>
        <begin position="36"/>
        <end position="63"/>
    </location>
</feature>
<name>A0A7C3Z3X0_UNCW3</name>
<dbReference type="PROSITE" id="PS50005">
    <property type="entry name" value="TPR"/>
    <property type="match status" value="4"/>
</dbReference>
<keyword evidence="5 9" id="KW-0812">Transmembrane</keyword>
<feature type="transmembrane region" description="Helical" evidence="9">
    <location>
        <begin position="153"/>
        <end position="173"/>
    </location>
</feature>
<dbReference type="GO" id="GO:0005886">
    <property type="term" value="C:plasma membrane"/>
    <property type="evidence" value="ECO:0007669"/>
    <property type="project" value="UniProtKB-SubCell"/>
</dbReference>
<protein>
    <submittedName>
        <fullName evidence="11">Tetratricopeptide repeat protein</fullName>
    </submittedName>
</protein>
<evidence type="ECO:0000259" key="10">
    <source>
        <dbReference type="Pfam" id="PF13231"/>
    </source>
</evidence>
<evidence type="ECO:0000256" key="4">
    <source>
        <dbReference type="ARBA" id="ARBA00022679"/>
    </source>
</evidence>
<evidence type="ECO:0000256" key="5">
    <source>
        <dbReference type="ARBA" id="ARBA00022692"/>
    </source>
</evidence>
<feature type="transmembrane region" description="Helical" evidence="9">
    <location>
        <begin position="292"/>
        <end position="313"/>
    </location>
</feature>
<keyword evidence="4" id="KW-0808">Transferase</keyword>
<evidence type="ECO:0000256" key="9">
    <source>
        <dbReference type="SAM" id="Phobius"/>
    </source>
</evidence>
<evidence type="ECO:0000256" key="8">
    <source>
        <dbReference type="PROSITE-ProRule" id="PRU00339"/>
    </source>
</evidence>
<dbReference type="InterPro" id="IPR011990">
    <property type="entry name" value="TPR-like_helical_dom_sf"/>
</dbReference>
<reference evidence="11" key="1">
    <citation type="journal article" date="2020" name="mSystems">
        <title>Genome- and Community-Level Interaction Insights into Carbon Utilization and Element Cycling Functions of Hydrothermarchaeota in Hydrothermal Sediment.</title>
        <authorList>
            <person name="Zhou Z."/>
            <person name="Liu Y."/>
            <person name="Xu W."/>
            <person name="Pan J."/>
            <person name="Luo Z.H."/>
            <person name="Li M."/>
        </authorList>
    </citation>
    <scope>NUCLEOTIDE SEQUENCE [LARGE SCALE GENOMIC DNA]</scope>
    <source>
        <strain evidence="11">SpSt-906</strain>
    </source>
</reference>